<evidence type="ECO:0000313" key="1">
    <source>
        <dbReference type="EMBL" id="VAW61935.1"/>
    </source>
</evidence>
<dbReference type="EMBL" id="UOFH01000200">
    <property type="protein sequence ID" value="VAW61935.1"/>
    <property type="molecule type" value="Genomic_DNA"/>
</dbReference>
<organism evidence="1">
    <name type="scientific">hydrothermal vent metagenome</name>
    <dbReference type="NCBI Taxonomy" id="652676"/>
    <lineage>
        <taxon>unclassified sequences</taxon>
        <taxon>metagenomes</taxon>
        <taxon>ecological metagenomes</taxon>
    </lineage>
</organism>
<reference evidence="1" key="1">
    <citation type="submission" date="2018-06" db="EMBL/GenBank/DDBJ databases">
        <authorList>
            <person name="Zhirakovskaya E."/>
        </authorList>
    </citation>
    <scope>NUCLEOTIDE SEQUENCE</scope>
</reference>
<feature type="non-terminal residue" evidence="1">
    <location>
        <position position="54"/>
    </location>
</feature>
<proteinExistence type="predicted"/>
<dbReference type="AlphaFoldDB" id="A0A3B0X0X9"/>
<sequence length="54" mass="5917">MIKAVTLWGAILLSLSAQNAFSADVHGRYWIYGVGRQACETYLEARDNGGISEI</sequence>
<protein>
    <submittedName>
        <fullName evidence="1">Uncharacterized protein</fullName>
    </submittedName>
</protein>
<name>A0A3B0X0X9_9ZZZZ</name>
<gene>
    <name evidence="1" type="ORF">MNBD_GAMMA08-2441</name>
</gene>
<accession>A0A3B0X0X9</accession>